<organism evidence="4 5">
    <name type="scientific">Rhizobium leguminosarum bv. viciae</name>
    <dbReference type="NCBI Taxonomy" id="387"/>
    <lineage>
        <taxon>Bacteria</taxon>
        <taxon>Pseudomonadati</taxon>
        <taxon>Pseudomonadota</taxon>
        <taxon>Alphaproteobacteria</taxon>
        <taxon>Hyphomicrobiales</taxon>
        <taxon>Rhizobiaceae</taxon>
        <taxon>Rhizobium/Agrobacterium group</taxon>
        <taxon>Rhizobium</taxon>
    </lineage>
</organism>
<feature type="signal peptide" evidence="2">
    <location>
        <begin position="1"/>
        <end position="23"/>
    </location>
</feature>
<dbReference type="EMBL" id="SJLU01000014">
    <property type="protein sequence ID" value="TBX89057.1"/>
    <property type="molecule type" value="Genomic_DNA"/>
</dbReference>
<dbReference type="PANTHER" id="PTHR31126">
    <property type="entry name" value="TYROSINE-PROTEIN PHOSPHATASE"/>
    <property type="match status" value="1"/>
</dbReference>
<proteinExistence type="inferred from homology"/>
<dbReference type="InterPro" id="IPR016130">
    <property type="entry name" value="Tyr_Pase_AS"/>
</dbReference>
<dbReference type="InterPro" id="IPR004861">
    <property type="entry name" value="Siw14-like"/>
</dbReference>
<dbReference type="Gene3D" id="3.90.190.10">
    <property type="entry name" value="Protein tyrosine phosphatase superfamily"/>
    <property type="match status" value="1"/>
</dbReference>
<dbReference type="Pfam" id="PF03162">
    <property type="entry name" value="Y_phosphatase2"/>
    <property type="match status" value="1"/>
</dbReference>
<sequence length="191" mass="21550">MNHFRQNSLFTALTLGLLFPLTAAGFAKETVRNSDWAMSVVPSANLYRITPTFFRSAQISKDDVRAIRSLGIKTIVSLRAFHSDRNLPGLDKIKLVGVPMNTWHIEDEDIIAALRAIRNAEKLGPVLLHCQHGADRTGVVTAMYRMVFQNWSKEKALDELQSGGFGYHAIWTNIPRYLRTVDIDKIRQAVN</sequence>
<dbReference type="AlphaFoldDB" id="A0A8G2MQU2"/>
<dbReference type="CDD" id="cd14529">
    <property type="entry name" value="TpbA-like"/>
    <property type="match status" value="1"/>
</dbReference>
<feature type="domain" description="Tyrosine specific protein phosphatases" evidence="3">
    <location>
        <begin position="108"/>
        <end position="162"/>
    </location>
</feature>
<evidence type="ECO:0000259" key="3">
    <source>
        <dbReference type="PROSITE" id="PS50056"/>
    </source>
</evidence>
<dbReference type="InterPro" id="IPR029021">
    <property type="entry name" value="Prot-tyrosine_phosphatase-like"/>
</dbReference>
<evidence type="ECO:0000256" key="2">
    <source>
        <dbReference type="SAM" id="SignalP"/>
    </source>
</evidence>
<reference evidence="4 5" key="1">
    <citation type="submission" date="2019-02" db="EMBL/GenBank/DDBJ databases">
        <title>The competitiveness to form nodules shapes the capacities of Rhizobium leguminosarum sv viciae communities to promote symbiosis with specific hosts.</title>
        <authorList>
            <person name="Boivin S."/>
            <person name="Lepetit M."/>
        </authorList>
    </citation>
    <scope>NUCLEOTIDE SEQUENCE [LARGE SCALE GENOMIC DNA]</scope>
    <source>
        <strain evidence="4 5">SPF4F3</strain>
    </source>
</reference>
<dbReference type="Proteomes" id="UP000291866">
    <property type="component" value="Unassembled WGS sequence"/>
</dbReference>
<evidence type="ECO:0000313" key="5">
    <source>
        <dbReference type="Proteomes" id="UP000291866"/>
    </source>
</evidence>
<gene>
    <name evidence="4" type="ORF">E0H31_25635</name>
</gene>
<dbReference type="PANTHER" id="PTHR31126:SF72">
    <property type="entry name" value="DUAL SPECIFICITY PROTEIN PHOSPHATASE TPBA"/>
    <property type="match status" value="1"/>
</dbReference>
<evidence type="ECO:0000313" key="4">
    <source>
        <dbReference type="EMBL" id="TBX89057.1"/>
    </source>
</evidence>
<dbReference type="PROSITE" id="PS00383">
    <property type="entry name" value="TYR_PHOSPHATASE_1"/>
    <property type="match status" value="1"/>
</dbReference>
<evidence type="ECO:0000256" key="1">
    <source>
        <dbReference type="ARBA" id="ARBA00009580"/>
    </source>
</evidence>
<protein>
    <submittedName>
        <fullName evidence="4">Protein-tyrosine-phosphatase</fullName>
    </submittedName>
</protein>
<name>A0A8G2MQU2_RHILV</name>
<accession>A0A8G2MQU2</accession>
<keyword evidence="2" id="KW-0732">Signal</keyword>
<dbReference type="InterPro" id="IPR000387">
    <property type="entry name" value="Tyr_Pase_dom"/>
</dbReference>
<comment type="caution">
    <text evidence="4">The sequence shown here is derived from an EMBL/GenBank/DDBJ whole genome shotgun (WGS) entry which is preliminary data.</text>
</comment>
<dbReference type="PROSITE" id="PS50056">
    <property type="entry name" value="TYR_PHOSPHATASE_2"/>
    <property type="match status" value="1"/>
</dbReference>
<dbReference type="GO" id="GO:0016791">
    <property type="term" value="F:phosphatase activity"/>
    <property type="evidence" value="ECO:0007669"/>
    <property type="project" value="TreeGrafter"/>
</dbReference>
<dbReference type="SUPFAM" id="SSF52799">
    <property type="entry name" value="(Phosphotyrosine protein) phosphatases II"/>
    <property type="match status" value="1"/>
</dbReference>
<feature type="chain" id="PRO_5034633605" evidence="2">
    <location>
        <begin position="24"/>
        <end position="191"/>
    </location>
</feature>
<dbReference type="RefSeq" id="WP_131602193.1">
    <property type="nucleotide sequence ID" value="NZ_SJLU01000014.1"/>
</dbReference>
<comment type="similarity">
    <text evidence="1">Belongs to the protein-tyrosine phosphatase family.</text>
</comment>